<name>A0ABP3XWN5_9FLAO</name>
<accession>A0ABP3XWN5</accession>
<dbReference type="InterPro" id="IPR014710">
    <property type="entry name" value="RmlC-like_jellyroll"/>
</dbReference>
<evidence type="ECO:0000259" key="1">
    <source>
        <dbReference type="PROSITE" id="PS50042"/>
    </source>
</evidence>
<organism evidence="2 3">
    <name type="scientific">Gangjinia marincola</name>
    <dbReference type="NCBI Taxonomy" id="578463"/>
    <lineage>
        <taxon>Bacteria</taxon>
        <taxon>Pseudomonadati</taxon>
        <taxon>Bacteroidota</taxon>
        <taxon>Flavobacteriia</taxon>
        <taxon>Flavobacteriales</taxon>
        <taxon>Flavobacteriaceae</taxon>
        <taxon>Gangjinia</taxon>
    </lineage>
</organism>
<sequence>MHSFKTFISKYVNLPEKEWLLIKRELLREEFPKGHLILREGEVCKNVYFLEKGLLRYFIHNSGEEVTKFFTIPPYCFTSIQSFSNQKPSKENIETLEKSIVYTMSKSSSDRLMELDSWNQFVLKLIEEVQFFTENILVSLQNQTAEERYAALIEKESELFINVPLKHIASYLGIKPQSLSRIRKKFIQNLKS</sequence>
<dbReference type="EMBL" id="BAAAFG010000015">
    <property type="protein sequence ID" value="GAA0872421.1"/>
    <property type="molecule type" value="Genomic_DNA"/>
</dbReference>
<dbReference type="InterPro" id="IPR018490">
    <property type="entry name" value="cNMP-bd_dom_sf"/>
</dbReference>
<proteinExistence type="predicted"/>
<reference evidence="3" key="1">
    <citation type="journal article" date="2019" name="Int. J. Syst. Evol. Microbiol.">
        <title>The Global Catalogue of Microorganisms (GCM) 10K type strain sequencing project: providing services to taxonomists for standard genome sequencing and annotation.</title>
        <authorList>
            <consortium name="The Broad Institute Genomics Platform"/>
            <consortium name="The Broad Institute Genome Sequencing Center for Infectious Disease"/>
            <person name="Wu L."/>
            <person name="Ma J."/>
        </authorList>
    </citation>
    <scope>NUCLEOTIDE SEQUENCE [LARGE SCALE GENOMIC DNA]</scope>
    <source>
        <strain evidence="3">JCM 16082</strain>
    </source>
</reference>
<evidence type="ECO:0000313" key="2">
    <source>
        <dbReference type="EMBL" id="GAA0872421.1"/>
    </source>
</evidence>
<protein>
    <submittedName>
        <fullName evidence="2">Crp/Fnr family transcriptional regulator</fullName>
    </submittedName>
</protein>
<keyword evidence="3" id="KW-1185">Reference proteome</keyword>
<dbReference type="SUPFAM" id="SSF51206">
    <property type="entry name" value="cAMP-binding domain-like"/>
    <property type="match status" value="1"/>
</dbReference>
<gene>
    <name evidence="2" type="ORF">GCM10009117_15680</name>
</gene>
<dbReference type="RefSeq" id="WP_343765743.1">
    <property type="nucleotide sequence ID" value="NZ_BAAAFG010000015.1"/>
</dbReference>
<feature type="domain" description="Cyclic nucleotide-binding" evidence="1">
    <location>
        <begin position="10"/>
        <end position="113"/>
    </location>
</feature>
<dbReference type="PROSITE" id="PS50042">
    <property type="entry name" value="CNMP_BINDING_3"/>
    <property type="match status" value="1"/>
</dbReference>
<dbReference type="Pfam" id="PF00027">
    <property type="entry name" value="cNMP_binding"/>
    <property type="match status" value="1"/>
</dbReference>
<evidence type="ECO:0000313" key="3">
    <source>
        <dbReference type="Proteomes" id="UP001500507"/>
    </source>
</evidence>
<dbReference type="CDD" id="cd00038">
    <property type="entry name" value="CAP_ED"/>
    <property type="match status" value="1"/>
</dbReference>
<comment type="caution">
    <text evidence="2">The sequence shown here is derived from an EMBL/GenBank/DDBJ whole genome shotgun (WGS) entry which is preliminary data.</text>
</comment>
<dbReference type="Proteomes" id="UP001500507">
    <property type="component" value="Unassembled WGS sequence"/>
</dbReference>
<dbReference type="Gene3D" id="2.60.120.10">
    <property type="entry name" value="Jelly Rolls"/>
    <property type="match status" value="1"/>
</dbReference>
<dbReference type="InterPro" id="IPR000595">
    <property type="entry name" value="cNMP-bd_dom"/>
</dbReference>